<reference evidence="2" key="1">
    <citation type="submission" date="2023-10" db="EMBL/GenBank/DDBJ databases">
        <title>Genome assembly of Pristionchus species.</title>
        <authorList>
            <person name="Yoshida K."/>
            <person name="Sommer R.J."/>
        </authorList>
    </citation>
    <scope>NUCLEOTIDE SEQUENCE</scope>
    <source>
        <strain evidence="2">RS0144</strain>
    </source>
</reference>
<protein>
    <recommendedName>
        <fullName evidence="4">Clip domain-containing protein</fullName>
    </recommendedName>
</protein>
<feature type="non-terminal residue" evidence="2">
    <location>
        <position position="1"/>
    </location>
</feature>
<keyword evidence="1" id="KW-0732">Signal</keyword>
<sequence>PAVPLARSSPSSSIMFALRIFACSLLLSLALALHPSDRVKVCGSVIGRIFEHPMCDYKTCSENWPYGKVLSMMSHKLCTGDVNLGFMASLCCLPDVAQMRAVIDDALASAPEPAARLFAPRVPNVPRLKAEQKFPLDDSFLGF</sequence>
<evidence type="ECO:0000313" key="2">
    <source>
        <dbReference type="EMBL" id="GMT05711.1"/>
    </source>
</evidence>
<organism evidence="2 3">
    <name type="scientific">Pristionchus entomophagus</name>
    <dbReference type="NCBI Taxonomy" id="358040"/>
    <lineage>
        <taxon>Eukaryota</taxon>
        <taxon>Metazoa</taxon>
        <taxon>Ecdysozoa</taxon>
        <taxon>Nematoda</taxon>
        <taxon>Chromadorea</taxon>
        <taxon>Rhabditida</taxon>
        <taxon>Rhabditina</taxon>
        <taxon>Diplogasteromorpha</taxon>
        <taxon>Diplogasteroidea</taxon>
        <taxon>Neodiplogasteridae</taxon>
        <taxon>Pristionchus</taxon>
    </lineage>
</organism>
<evidence type="ECO:0000313" key="3">
    <source>
        <dbReference type="Proteomes" id="UP001432027"/>
    </source>
</evidence>
<comment type="caution">
    <text evidence="2">The sequence shown here is derived from an EMBL/GenBank/DDBJ whole genome shotgun (WGS) entry which is preliminary data.</text>
</comment>
<evidence type="ECO:0008006" key="4">
    <source>
        <dbReference type="Google" id="ProtNLM"/>
    </source>
</evidence>
<dbReference type="AlphaFoldDB" id="A0AAV5UFE0"/>
<feature type="signal peptide" evidence="1">
    <location>
        <begin position="1"/>
        <end position="32"/>
    </location>
</feature>
<evidence type="ECO:0000256" key="1">
    <source>
        <dbReference type="SAM" id="SignalP"/>
    </source>
</evidence>
<name>A0AAV5UFE0_9BILA</name>
<dbReference type="EMBL" id="BTSX01000006">
    <property type="protein sequence ID" value="GMT05711.1"/>
    <property type="molecule type" value="Genomic_DNA"/>
</dbReference>
<feature type="chain" id="PRO_5043540288" description="Clip domain-containing protein" evidence="1">
    <location>
        <begin position="33"/>
        <end position="143"/>
    </location>
</feature>
<gene>
    <name evidence="2" type="ORF">PENTCL1PPCAC_27885</name>
</gene>
<proteinExistence type="predicted"/>
<keyword evidence="3" id="KW-1185">Reference proteome</keyword>
<dbReference type="Proteomes" id="UP001432027">
    <property type="component" value="Unassembled WGS sequence"/>
</dbReference>
<accession>A0AAV5UFE0</accession>